<name>A0A0P9DGC9_9CHLR</name>
<keyword evidence="3" id="KW-1185">Reference proteome</keyword>
<sequence>TGQLEPQAGVVRLGANVRLGVMAQEQETLDPQATVLATVLNARAMSETEARNFLHFFLFGGDSVFRPVGACSLGERSRLQLALLVLRGCNLLVLDEPLNHLDIEGREHFEQALDAFEGTVIAVAHDRAFLRSFAERVIEVAGGGVRVFPGDYDDYLRRR</sequence>
<dbReference type="SUPFAM" id="SSF52540">
    <property type="entry name" value="P-loop containing nucleoside triphosphate hydrolases"/>
    <property type="match status" value="1"/>
</dbReference>
<dbReference type="InterPro" id="IPR003439">
    <property type="entry name" value="ABC_transporter-like_ATP-bd"/>
</dbReference>
<dbReference type="Pfam" id="PF00005">
    <property type="entry name" value="ABC_tran"/>
    <property type="match status" value="1"/>
</dbReference>
<accession>A0A0P9DGC9</accession>
<dbReference type="AlphaFoldDB" id="A0A0P9DGC9"/>
<evidence type="ECO:0000313" key="2">
    <source>
        <dbReference type="EMBL" id="KPV52376.1"/>
    </source>
</evidence>
<dbReference type="Gene3D" id="3.40.50.300">
    <property type="entry name" value="P-loop containing nucleotide triphosphate hydrolases"/>
    <property type="match status" value="1"/>
</dbReference>
<dbReference type="InterPro" id="IPR051309">
    <property type="entry name" value="ABCF_ATPase"/>
</dbReference>
<feature type="domain" description="ABC transporter" evidence="1">
    <location>
        <begin position="16"/>
        <end position="99"/>
    </location>
</feature>
<dbReference type="InterPro" id="IPR027417">
    <property type="entry name" value="P-loop_NTPase"/>
</dbReference>
<dbReference type="EMBL" id="LJCR01000565">
    <property type="protein sequence ID" value="KPV52376.1"/>
    <property type="molecule type" value="Genomic_DNA"/>
</dbReference>
<dbReference type="GO" id="GO:0005524">
    <property type="term" value="F:ATP binding"/>
    <property type="evidence" value="ECO:0007669"/>
    <property type="project" value="InterPro"/>
</dbReference>
<gene>
    <name evidence="2" type="ORF">SE17_15855</name>
</gene>
<protein>
    <recommendedName>
        <fullName evidence="1">ABC transporter domain-containing protein</fullName>
    </recommendedName>
</protein>
<dbReference type="PANTHER" id="PTHR42855:SF2">
    <property type="entry name" value="DRUG RESISTANCE ABC TRANSPORTER,ATP-BINDING PROTEIN"/>
    <property type="match status" value="1"/>
</dbReference>
<organism evidence="2 3">
    <name type="scientific">Kouleothrix aurantiaca</name>
    <dbReference type="NCBI Taxonomy" id="186479"/>
    <lineage>
        <taxon>Bacteria</taxon>
        <taxon>Bacillati</taxon>
        <taxon>Chloroflexota</taxon>
        <taxon>Chloroflexia</taxon>
        <taxon>Chloroflexales</taxon>
        <taxon>Roseiflexineae</taxon>
        <taxon>Roseiflexaceae</taxon>
        <taxon>Kouleothrix</taxon>
    </lineage>
</organism>
<proteinExistence type="predicted"/>
<dbReference type="PANTHER" id="PTHR42855">
    <property type="entry name" value="ABC TRANSPORTER ATP-BINDING SUBUNIT"/>
    <property type="match status" value="1"/>
</dbReference>
<dbReference type="GO" id="GO:0016887">
    <property type="term" value="F:ATP hydrolysis activity"/>
    <property type="evidence" value="ECO:0007669"/>
    <property type="project" value="InterPro"/>
</dbReference>
<evidence type="ECO:0000259" key="1">
    <source>
        <dbReference type="Pfam" id="PF00005"/>
    </source>
</evidence>
<comment type="caution">
    <text evidence="2">The sequence shown here is derived from an EMBL/GenBank/DDBJ whole genome shotgun (WGS) entry which is preliminary data.</text>
</comment>
<dbReference type="Proteomes" id="UP000050509">
    <property type="component" value="Unassembled WGS sequence"/>
</dbReference>
<reference evidence="2 3" key="1">
    <citation type="submission" date="2015-09" db="EMBL/GenBank/DDBJ databases">
        <title>Draft genome sequence of Kouleothrix aurantiaca JCM 19913.</title>
        <authorList>
            <person name="Hemp J."/>
        </authorList>
    </citation>
    <scope>NUCLEOTIDE SEQUENCE [LARGE SCALE GENOMIC DNA]</scope>
    <source>
        <strain evidence="2 3">COM-B</strain>
    </source>
</reference>
<feature type="non-terminal residue" evidence="2">
    <location>
        <position position="1"/>
    </location>
</feature>
<evidence type="ECO:0000313" key="3">
    <source>
        <dbReference type="Proteomes" id="UP000050509"/>
    </source>
</evidence>